<evidence type="ECO:0000256" key="8">
    <source>
        <dbReference type="SAM" id="MobiDB-lite"/>
    </source>
</evidence>
<reference evidence="12 13" key="1">
    <citation type="submission" date="2016-10" db="EMBL/GenBank/DDBJ databases">
        <authorList>
            <person name="de Groot N.N."/>
        </authorList>
    </citation>
    <scope>NUCLEOTIDE SEQUENCE [LARGE SCALE GENOMIC DNA]</scope>
    <source>
        <strain evidence="12 13">HLD2</strain>
    </source>
</reference>
<dbReference type="GO" id="GO:0003676">
    <property type="term" value="F:nucleic acid binding"/>
    <property type="evidence" value="ECO:0007669"/>
    <property type="project" value="InterPro"/>
</dbReference>
<name>A0A1G5Q4B8_9GAMM</name>
<feature type="short sequence motif" description="Q motif" evidence="6">
    <location>
        <begin position="9"/>
        <end position="37"/>
    </location>
</feature>
<dbReference type="PANTHER" id="PTHR47959">
    <property type="entry name" value="ATP-DEPENDENT RNA HELICASE RHLE-RELATED"/>
    <property type="match status" value="1"/>
</dbReference>
<dbReference type="SMART" id="SM00487">
    <property type="entry name" value="DEXDc"/>
    <property type="match status" value="1"/>
</dbReference>
<dbReference type="EMBL" id="FMWD01000003">
    <property type="protein sequence ID" value="SCZ56139.1"/>
    <property type="molecule type" value="Genomic_DNA"/>
</dbReference>
<comment type="similarity">
    <text evidence="5 7">Belongs to the DEAD box helicase family.</text>
</comment>
<proteinExistence type="inferred from homology"/>
<evidence type="ECO:0000256" key="5">
    <source>
        <dbReference type="ARBA" id="ARBA00038437"/>
    </source>
</evidence>
<dbReference type="PROSITE" id="PS51192">
    <property type="entry name" value="HELICASE_ATP_BIND_1"/>
    <property type="match status" value="1"/>
</dbReference>
<evidence type="ECO:0000256" key="1">
    <source>
        <dbReference type="ARBA" id="ARBA00022741"/>
    </source>
</evidence>
<dbReference type="InterPro" id="IPR050079">
    <property type="entry name" value="DEAD_box_RNA_helicase"/>
</dbReference>
<evidence type="ECO:0000256" key="7">
    <source>
        <dbReference type="RuleBase" id="RU000492"/>
    </source>
</evidence>
<evidence type="ECO:0000259" key="10">
    <source>
        <dbReference type="PROSITE" id="PS51194"/>
    </source>
</evidence>
<dbReference type="InterPro" id="IPR001650">
    <property type="entry name" value="Helicase_C-like"/>
</dbReference>
<dbReference type="CDD" id="cd18787">
    <property type="entry name" value="SF2_C_DEAD"/>
    <property type="match status" value="1"/>
</dbReference>
<accession>A0A1G5Q4B8</accession>
<evidence type="ECO:0000256" key="4">
    <source>
        <dbReference type="ARBA" id="ARBA00022840"/>
    </source>
</evidence>
<dbReference type="InterPro" id="IPR000629">
    <property type="entry name" value="RNA-helicase_DEAD-box_CS"/>
</dbReference>
<keyword evidence="2 7" id="KW-0378">Hydrolase</keyword>
<dbReference type="SMART" id="SM00490">
    <property type="entry name" value="HELICc"/>
    <property type="match status" value="1"/>
</dbReference>
<keyword evidence="4 7" id="KW-0067">ATP-binding</keyword>
<dbReference type="SUPFAM" id="SSF52540">
    <property type="entry name" value="P-loop containing nucleoside triphosphate hydrolases"/>
    <property type="match status" value="1"/>
</dbReference>
<dbReference type="InterPro" id="IPR014014">
    <property type="entry name" value="RNA_helicase_DEAD_Q_motif"/>
</dbReference>
<evidence type="ECO:0000313" key="13">
    <source>
        <dbReference type="Proteomes" id="UP000199648"/>
    </source>
</evidence>
<evidence type="ECO:0000256" key="6">
    <source>
        <dbReference type="PROSITE-ProRule" id="PRU00552"/>
    </source>
</evidence>
<dbReference type="PROSITE" id="PS51195">
    <property type="entry name" value="Q_MOTIF"/>
    <property type="match status" value="1"/>
</dbReference>
<feature type="region of interest" description="Disordered" evidence="8">
    <location>
        <begin position="381"/>
        <end position="425"/>
    </location>
</feature>
<dbReference type="InterPro" id="IPR011545">
    <property type="entry name" value="DEAD/DEAH_box_helicase_dom"/>
</dbReference>
<dbReference type="Proteomes" id="UP000199648">
    <property type="component" value="Unassembled WGS sequence"/>
</dbReference>
<feature type="domain" description="DEAD-box RNA helicase Q" evidence="11">
    <location>
        <begin position="9"/>
        <end position="37"/>
    </location>
</feature>
<dbReference type="Gene3D" id="3.40.50.300">
    <property type="entry name" value="P-loop containing nucleotide triphosphate hydrolases"/>
    <property type="match status" value="2"/>
</dbReference>
<dbReference type="Pfam" id="PF00270">
    <property type="entry name" value="DEAD"/>
    <property type="match status" value="1"/>
</dbReference>
<dbReference type="PANTHER" id="PTHR47959:SF17">
    <property type="entry name" value="ATP-DEPENDENT RNA HELICASE DEAD BOX FAMILY"/>
    <property type="match status" value="1"/>
</dbReference>
<dbReference type="InterPro" id="IPR027417">
    <property type="entry name" value="P-loop_NTPase"/>
</dbReference>
<dbReference type="InterPro" id="IPR014001">
    <property type="entry name" value="Helicase_ATP-bd"/>
</dbReference>
<dbReference type="Pfam" id="PF00271">
    <property type="entry name" value="Helicase_C"/>
    <property type="match status" value="1"/>
</dbReference>
<dbReference type="GO" id="GO:0005829">
    <property type="term" value="C:cytosol"/>
    <property type="evidence" value="ECO:0007669"/>
    <property type="project" value="TreeGrafter"/>
</dbReference>
<dbReference type="GO" id="GO:0005524">
    <property type="term" value="F:ATP binding"/>
    <property type="evidence" value="ECO:0007669"/>
    <property type="project" value="UniProtKB-KW"/>
</dbReference>
<dbReference type="GO" id="GO:0016787">
    <property type="term" value="F:hydrolase activity"/>
    <property type="evidence" value="ECO:0007669"/>
    <property type="project" value="UniProtKB-KW"/>
</dbReference>
<evidence type="ECO:0000259" key="9">
    <source>
        <dbReference type="PROSITE" id="PS51192"/>
    </source>
</evidence>
<feature type="region of interest" description="Disordered" evidence="8">
    <location>
        <begin position="274"/>
        <end position="293"/>
    </location>
</feature>
<dbReference type="GO" id="GO:0003724">
    <property type="term" value="F:RNA helicase activity"/>
    <property type="evidence" value="ECO:0007669"/>
    <property type="project" value="InterPro"/>
</dbReference>
<keyword evidence="13" id="KW-1185">Reference proteome</keyword>
<dbReference type="InterPro" id="IPR044742">
    <property type="entry name" value="DEAD/DEAH_RhlB"/>
</dbReference>
<evidence type="ECO:0000256" key="3">
    <source>
        <dbReference type="ARBA" id="ARBA00022806"/>
    </source>
</evidence>
<organism evidence="12 13">
    <name type="scientific">Thiohalomonas denitrificans</name>
    <dbReference type="NCBI Taxonomy" id="415747"/>
    <lineage>
        <taxon>Bacteria</taxon>
        <taxon>Pseudomonadati</taxon>
        <taxon>Pseudomonadota</taxon>
        <taxon>Gammaproteobacteria</taxon>
        <taxon>Thiohalomonadales</taxon>
        <taxon>Thiohalomonadaceae</taxon>
        <taxon>Thiohalomonas</taxon>
    </lineage>
</organism>
<feature type="domain" description="Helicase C-terminal" evidence="10">
    <location>
        <begin position="242"/>
        <end position="391"/>
    </location>
</feature>
<keyword evidence="3 7" id="KW-0347">Helicase</keyword>
<dbReference type="STRING" id="415747.SAMN03097708_01282"/>
<evidence type="ECO:0000313" key="12">
    <source>
        <dbReference type="EMBL" id="SCZ56139.1"/>
    </source>
</evidence>
<sequence>MPAAEDIYLSFEQLALNPTLLRAIERCGFKTPSEIQRQAIPLALEGRDLMASAQTGTGKTAAFVLPALERLLTPAAKGGIGPRVLVLTPTRELATQVSEAIASLGHFTRLSSGAVVGGMPYPPQQKLLRQPLDLLVATPGRLMDHMERGRVDFSRLELLVLDEADRMLDMGFVDAVERIAAATPNDRQTLLFSATFEGSVQRVVKRLLKDPVRVEIDQVTTRHESITQRLHQADHFDHKQELLDRVLRDDSGEQALVFTSTKKGADVLAQQLRERGHRSTSLHGDMSQHERRRSVEKLRNRRVQVMVATDVAARGLDIRGLSLVVNFDLPNSPEDYVHRIGRTGRGGDLGTAVSLIGRQDWPKLSRIERLTGQKIERAVISGLEPRYPEPRYQDARPTGHRPGGKGRGGPRRGGPGAGRRRSLSA</sequence>
<dbReference type="CDD" id="cd00268">
    <property type="entry name" value="DEADc"/>
    <property type="match status" value="1"/>
</dbReference>
<gene>
    <name evidence="12" type="ORF">SAMN03097708_01282</name>
</gene>
<dbReference type="PROSITE" id="PS51194">
    <property type="entry name" value="HELICASE_CTER"/>
    <property type="match status" value="1"/>
</dbReference>
<feature type="compositionally biased region" description="Basic residues" evidence="8">
    <location>
        <begin position="398"/>
        <end position="410"/>
    </location>
</feature>
<feature type="domain" description="Helicase ATP-binding" evidence="9">
    <location>
        <begin position="40"/>
        <end position="214"/>
    </location>
</feature>
<dbReference type="PROSITE" id="PS00039">
    <property type="entry name" value="DEAD_ATP_HELICASE"/>
    <property type="match status" value="1"/>
</dbReference>
<evidence type="ECO:0000259" key="11">
    <source>
        <dbReference type="PROSITE" id="PS51195"/>
    </source>
</evidence>
<protein>
    <submittedName>
        <fullName evidence="12">Superfamily II DNA and RNA helicase</fullName>
    </submittedName>
</protein>
<dbReference type="AlphaFoldDB" id="A0A1G5Q4B8"/>
<evidence type="ECO:0000256" key="2">
    <source>
        <dbReference type="ARBA" id="ARBA00022801"/>
    </source>
</evidence>
<keyword evidence="1 7" id="KW-0547">Nucleotide-binding</keyword>